<accession>A0A6H0XL90</accession>
<dbReference type="InterPro" id="IPR037293">
    <property type="entry name" value="Gal_Oxidase_central_sf"/>
</dbReference>
<name>A0A6H0XL90_9PEZI</name>
<dbReference type="InterPro" id="IPR009880">
    <property type="entry name" value="Glyoxal_oxidase_N"/>
</dbReference>
<dbReference type="Pfam" id="PF07250">
    <property type="entry name" value="Glyoxal_oxid_N"/>
    <property type="match status" value="1"/>
</dbReference>
<gene>
    <name evidence="4" type="ORF">AMS68_000918</name>
</gene>
<dbReference type="SUPFAM" id="SSF50965">
    <property type="entry name" value="Galactose oxidase, central domain"/>
    <property type="match status" value="1"/>
</dbReference>
<dbReference type="InterPro" id="IPR015202">
    <property type="entry name" value="GO-like_E_set"/>
</dbReference>
<dbReference type="EMBL" id="CP051139">
    <property type="protein sequence ID" value="QIW95400.1"/>
    <property type="molecule type" value="Genomic_DNA"/>
</dbReference>
<dbReference type="InterPro" id="IPR011043">
    <property type="entry name" value="Gal_Oxase/kelch_b-propeller"/>
</dbReference>
<dbReference type="OrthoDB" id="2019572at2759"/>
<feature type="domain" description="WSC" evidence="3">
    <location>
        <begin position="273"/>
        <end position="366"/>
    </location>
</feature>
<dbReference type="InterPro" id="IPR014756">
    <property type="entry name" value="Ig_E-set"/>
</dbReference>
<feature type="signal peptide" evidence="2">
    <location>
        <begin position="1"/>
        <end position="20"/>
    </location>
</feature>
<dbReference type="Pfam" id="PF09118">
    <property type="entry name" value="GO-like_E_set"/>
    <property type="match status" value="1"/>
</dbReference>
<organism evidence="4 5">
    <name type="scientific">Peltaster fructicola</name>
    <dbReference type="NCBI Taxonomy" id="286661"/>
    <lineage>
        <taxon>Eukaryota</taxon>
        <taxon>Fungi</taxon>
        <taxon>Dikarya</taxon>
        <taxon>Ascomycota</taxon>
        <taxon>Pezizomycotina</taxon>
        <taxon>Dothideomycetes</taxon>
        <taxon>Dothideomycetes incertae sedis</taxon>
        <taxon>Peltaster</taxon>
    </lineage>
</organism>
<feature type="chain" id="PRO_5026116151" description="WSC domain-containing protein" evidence="2">
    <location>
        <begin position="21"/>
        <end position="1245"/>
    </location>
</feature>
<reference evidence="4 5" key="1">
    <citation type="journal article" date="2016" name="Sci. Rep.">
        <title>Peltaster fructicola genome reveals evolution from an invasive phytopathogen to an ectophytic parasite.</title>
        <authorList>
            <person name="Xu C."/>
            <person name="Chen H."/>
            <person name="Gleason M.L."/>
            <person name="Xu J.R."/>
            <person name="Liu H."/>
            <person name="Zhang R."/>
            <person name="Sun G."/>
        </authorList>
    </citation>
    <scope>NUCLEOTIDE SEQUENCE [LARGE SCALE GENOMIC DNA]</scope>
    <source>
        <strain evidence="4 5">LNHT1506</strain>
    </source>
</reference>
<dbReference type="SUPFAM" id="SSF81296">
    <property type="entry name" value="E set domains"/>
    <property type="match status" value="1"/>
</dbReference>
<proteinExistence type="predicted"/>
<dbReference type="CDD" id="cd02851">
    <property type="entry name" value="E_set_GO_C"/>
    <property type="match status" value="1"/>
</dbReference>
<dbReference type="PANTHER" id="PTHR32208:SF105">
    <property type="entry name" value="COPPER RADICAL OXIDASE"/>
    <property type="match status" value="1"/>
</dbReference>
<feature type="domain" description="WSC" evidence="3">
    <location>
        <begin position="610"/>
        <end position="710"/>
    </location>
</feature>
<evidence type="ECO:0000256" key="1">
    <source>
        <dbReference type="ARBA" id="ARBA00022729"/>
    </source>
</evidence>
<feature type="domain" description="WSC" evidence="3">
    <location>
        <begin position="51"/>
        <end position="144"/>
    </location>
</feature>
<dbReference type="Proteomes" id="UP000503462">
    <property type="component" value="Chromosome 1"/>
</dbReference>
<protein>
    <recommendedName>
        <fullName evidence="3">WSC domain-containing protein</fullName>
    </recommendedName>
</protein>
<keyword evidence="1 2" id="KW-0732">Signal</keyword>
<dbReference type="InterPro" id="IPR002889">
    <property type="entry name" value="WSC_carb-bd"/>
</dbReference>
<dbReference type="Gene3D" id="2.130.10.80">
    <property type="entry name" value="Galactose oxidase/kelch, beta-propeller"/>
    <property type="match status" value="1"/>
</dbReference>
<dbReference type="Gene3D" id="2.60.40.10">
    <property type="entry name" value="Immunoglobulins"/>
    <property type="match status" value="1"/>
</dbReference>
<evidence type="ECO:0000313" key="5">
    <source>
        <dbReference type="Proteomes" id="UP000503462"/>
    </source>
</evidence>
<evidence type="ECO:0000313" key="4">
    <source>
        <dbReference type="EMBL" id="QIW95400.1"/>
    </source>
</evidence>
<sequence length="1245" mass="131792">MARASAVPVLLSLLLSSVQATYSPGHHAYLDSLIGRATTQLTPASNSLPTNWTYTGCYNDNQGSRTLNGPYYGDGSGMNASTCVSFCASQNYVYAGTEYSSQCYCGNSIASGLNQTDATCNMACSGNSAEVCGGPNLLTIYYANTAAPIPPSVNPGPPGWTSYGCYAEGSTRTLANLYDVPGGSAKNMSVAACTSVCGANGYSLAGVEYASQCFCDNYISSAATNASASDCNMVCSGNSTEFCGAGNRLNLYAAGKVVPGLKPASKVVAPPPGWFSTGCYNDTVGTRTLNTAQYGLGDLNVENCTAACFKNGFSLAGMEYGNECYCDNSYQNYGAPATDGRCNMPCKGNANETCGGPNGLSVFKYTGWFSKGCYNDTVGTRSLNYAQYGLGDMTIEKCTAACQSAGYNLAGMEYANECFCDTAIQNNGIVVTDGRCNMACKGNANEVCGGPNGLSIYFFNSTGVVSSTTTTAAAAVAAGTSPAASPVSAAAVNTTAIAPFTYQGCFTDNSQQGRTLANQQPDNKAMTVESCVSTCNSLGYSIAGMEYGVQCFCDNFIRYSPSNVTASGDCSVKCGGNSGEYCGAGSRLSIYSNGTMVNYTPPTILQNVTQWQYKGCYSDIDGARTLAYKIPWPTNNTNEACVAQCQRFGYGIAGTEYGQECWCGDWQNVLDAQATLRPDSECNMLCSADQGKNGGHYCGGGSRLALYNWTGPLLTNWNYASGLDAGAYQFLIGGVNIPLVTAPARNGKVTYMSKFGTEPANNSTGAYELDLSLLNNFTAAWRPMHVKSDVFCSASLTLPDRAGRQINVGGWANDATYGVRLYWPDGVPGVWGQNDWQENVKEVSLLTGRWYPSAMIMANGSILVVGGEVGSNGAPVGDLEVLPSPAKQKVPAEYLTRTDPYSTYPFLAVLPSGGILVTYYNEARILDPVTLTTNRSLPNIPGAVNDFDGGRTYPFEGSSMLLPQHAPYTDPLGVLICGGSVPGPEFGLDNCVTIQPDQPQANWTIERMPSRRVMTYMCALPDGTYLITGGARQGRAGFGLATDPNYSAVLYDPSKPVNNRMTLMANTTVARLYHSEAVLLDDGRILISGSDPEDQRSFAPQEYRNEVFMPPYLLKGAPRPSFNVSSIDWDYSQSVQLTVQPSSGNSAAGYRVSLIGAVASTHGNSMGQRTFFPSFSCTGLTCTVTAPPNANICPPAWFQMFVLDNNNIPSNATWIRIGGDPGDLGSWPAFPDFNVPGQGPVIPLH</sequence>
<keyword evidence="5" id="KW-1185">Reference proteome</keyword>
<dbReference type="PROSITE" id="PS51212">
    <property type="entry name" value="WSC"/>
    <property type="match status" value="6"/>
</dbReference>
<feature type="domain" description="WSC" evidence="3">
    <location>
        <begin position="499"/>
        <end position="594"/>
    </location>
</feature>
<dbReference type="Pfam" id="PF01822">
    <property type="entry name" value="WSC"/>
    <property type="match status" value="6"/>
</dbReference>
<evidence type="ECO:0000259" key="3">
    <source>
        <dbReference type="PROSITE" id="PS51212"/>
    </source>
</evidence>
<dbReference type="SMART" id="SM00321">
    <property type="entry name" value="WSC"/>
    <property type="match status" value="6"/>
</dbReference>
<feature type="domain" description="WSC" evidence="3">
    <location>
        <begin position="367"/>
        <end position="460"/>
    </location>
</feature>
<feature type="domain" description="WSC" evidence="3">
    <location>
        <begin position="159"/>
        <end position="255"/>
    </location>
</feature>
<evidence type="ECO:0000256" key="2">
    <source>
        <dbReference type="SAM" id="SignalP"/>
    </source>
</evidence>
<dbReference type="InterPro" id="IPR013783">
    <property type="entry name" value="Ig-like_fold"/>
</dbReference>
<dbReference type="PANTHER" id="PTHR32208">
    <property type="entry name" value="SECRETED PROTEIN-RELATED"/>
    <property type="match status" value="1"/>
</dbReference>
<dbReference type="AlphaFoldDB" id="A0A6H0XL90"/>